<dbReference type="PANTHER" id="PTHR46601">
    <property type="entry name" value="ULP_PROTEASE DOMAIN-CONTAINING PROTEIN"/>
    <property type="match status" value="1"/>
</dbReference>
<name>A0A8S3PW27_MYTED</name>
<dbReference type="EMBL" id="CAJPWZ010000148">
    <property type="protein sequence ID" value="CAG2186887.1"/>
    <property type="molecule type" value="Genomic_DNA"/>
</dbReference>
<evidence type="ECO:0000313" key="2">
    <source>
        <dbReference type="Proteomes" id="UP000683360"/>
    </source>
</evidence>
<protein>
    <submittedName>
        <fullName evidence="1">Uncharacterized protein</fullName>
    </submittedName>
</protein>
<accession>A0A8S3PW27</accession>
<dbReference type="Proteomes" id="UP000683360">
    <property type="component" value="Unassembled WGS sequence"/>
</dbReference>
<proteinExistence type="predicted"/>
<organism evidence="1 2">
    <name type="scientific">Mytilus edulis</name>
    <name type="common">Blue mussel</name>
    <dbReference type="NCBI Taxonomy" id="6550"/>
    <lineage>
        <taxon>Eukaryota</taxon>
        <taxon>Metazoa</taxon>
        <taxon>Spiralia</taxon>
        <taxon>Lophotrochozoa</taxon>
        <taxon>Mollusca</taxon>
        <taxon>Bivalvia</taxon>
        <taxon>Autobranchia</taxon>
        <taxon>Pteriomorphia</taxon>
        <taxon>Mytilida</taxon>
        <taxon>Mytiloidea</taxon>
        <taxon>Mytilidae</taxon>
        <taxon>Mytilinae</taxon>
        <taxon>Mytilus</taxon>
    </lineage>
</organism>
<dbReference type="PANTHER" id="PTHR46601:SF1">
    <property type="entry name" value="ADF-H DOMAIN-CONTAINING PROTEIN"/>
    <property type="match status" value="1"/>
</dbReference>
<dbReference type="AlphaFoldDB" id="A0A8S3PW27"/>
<comment type="caution">
    <text evidence="1">The sequence shown here is derived from an EMBL/GenBank/DDBJ whole genome shotgun (WGS) entry which is preliminary data.</text>
</comment>
<keyword evidence="2" id="KW-1185">Reference proteome</keyword>
<evidence type="ECO:0000313" key="1">
    <source>
        <dbReference type="EMBL" id="CAG2186887.1"/>
    </source>
</evidence>
<dbReference type="OrthoDB" id="6778796at2759"/>
<sequence>MAVHRASIVYSVPLTTLRGRVDGRIHIDTVKSGPASLFSQEEEAKLVDHVKMMAAYGHSYSRVLDRRRLSEAWFKRHLIEWKQDLGEQQVTYLNNHQVESEIEKYLPKLRERFTQKWSGTHHTDNCIAKDLMNTTLCEKDSYEKNHKNECLDKNYDNCGIHSLILMQEDLDKSELAPDIKWERYEYVNVKTKGSPRRHAILEIDGEESTVENPSIITEYCFVFSPNDSHDMNFKHDIRKLVTNYLGSISASVTTLHEFTDGCQAQYKSRRL</sequence>
<reference evidence="1" key="1">
    <citation type="submission" date="2021-03" db="EMBL/GenBank/DDBJ databases">
        <authorList>
            <person name="Bekaert M."/>
        </authorList>
    </citation>
    <scope>NUCLEOTIDE SEQUENCE</scope>
</reference>
<gene>
    <name evidence="1" type="ORF">MEDL_2406</name>
</gene>